<dbReference type="HOGENOM" id="CLU_2455394_0_0_1"/>
<dbReference type="OrthoDB" id="1043111at2759"/>
<sequence length="89" mass="9668">MYPPLPSIPIAPAELNADATLTDVPINTTPDNDSSEPQIPQTQQVSLTFLLVSGRRKTQSFDPQTTVGRAKELVWNAWPARDAGLSILP</sequence>
<dbReference type="STRING" id="930991.A0A0D0DIJ7"/>
<dbReference type="SUPFAM" id="SSF54236">
    <property type="entry name" value="Ubiquitin-like"/>
    <property type="match status" value="1"/>
</dbReference>
<reference evidence="3" key="2">
    <citation type="submission" date="2015-01" db="EMBL/GenBank/DDBJ databases">
        <title>Evolutionary Origins and Diversification of the Mycorrhizal Mutualists.</title>
        <authorList>
            <consortium name="DOE Joint Genome Institute"/>
            <consortium name="Mycorrhizal Genomics Consortium"/>
            <person name="Kohler A."/>
            <person name="Kuo A."/>
            <person name="Nagy L.G."/>
            <person name="Floudas D."/>
            <person name="Copeland A."/>
            <person name="Barry K.W."/>
            <person name="Cichocki N."/>
            <person name="Veneault-Fourrey C."/>
            <person name="LaButti K."/>
            <person name="Lindquist E.A."/>
            <person name="Lipzen A."/>
            <person name="Lundell T."/>
            <person name="Morin E."/>
            <person name="Murat C."/>
            <person name="Riley R."/>
            <person name="Ohm R."/>
            <person name="Sun H."/>
            <person name="Tunlid A."/>
            <person name="Henrissat B."/>
            <person name="Grigoriev I.V."/>
            <person name="Hibbett D.S."/>
            <person name="Martin F."/>
        </authorList>
    </citation>
    <scope>NUCLEOTIDE SEQUENCE [LARGE SCALE GENOMIC DNA]</scope>
    <source>
        <strain evidence="3">Ve08.2h10</strain>
    </source>
</reference>
<name>A0A0D0DIJ7_9AGAM</name>
<protein>
    <recommendedName>
        <fullName evidence="4">UBL3-like ubiquitin domain-containing protein</fullName>
    </recommendedName>
</protein>
<keyword evidence="3" id="KW-1185">Reference proteome</keyword>
<dbReference type="InParanoid" id="A0A0D0DIJ7"/>
<evidence type="ECO:0000256" key="1">
    <source>
        <dbReference type="SAM" id="MobiDB-lite"/>
    </source>
</evidence>
<feature type="region of interest" description="Disordered" evidence="1">
    <location>
        <begin position="21"/>
        <end position="41"/>
    </location>
</feature>
<dbReference type="EMBL" id="KN826794">
    <property type="protein sequence ID" value="KIK77895.1"/>
    <property type="molecule type" value="Genomic_DNA"/>
</dbReference>
<accession>A0A0D0DIJ7</accession>
<dbReference type="InterPro" id="IPR029071">
    <property type="entry name" value="Ubiquitin-like_domsf"/>
</dbReference>
<dbReference type="Gene3D" id="3.10.20.90">
    <property type="entry name" value="Phosphatidylinositol 3-kinase Catalytic Subunit, Chain A, domain 1"/>
    <property type="match status" value="1"/>
</dbReference>
<dbReference type="Proteomes" id="UP000054538">
    <property type="component" value="Unassembled WGS sequence"/>
</dbReference>
<proteinExistence type="predicted"/>
<reference evidence="2 3" key="1">
    <citation type="submission" date="2014-04" db="EMBL/GenBank/DDBJ databases">
        <authorList>
            <consortium name="DOE Joint Genome Institute"/>
            <person name="Kuo A."/>
            <person name="Kohler A."/>
            <person name="Jargeat P."/>
            <person name="Nagy L.G."/>
            <person name="Floudas D."/>
            <person name="Copeland A."/>
            <person name="Barry K.W."/>
            <person name="Cichocki N."/>
            <person name="Veneault-Fourrey C."/>
            <person name="LaButti K."/>
            <person name="Lindquist E.A."/>
            <person name="Lipzen A."/>
            <person name="Lundell T."/>
            <person name="Morin E."/>
            <person name="Murat C."/>
            <person name="Sun H."/>
            <person name="Tunlid A."/>
            <person name="Henrissat B."/>
            <person name="Grigoriev I.V."/>
            <person name="Hibbett D.S."/>
            <person name="Martin F."/>
            <person name="Nordberg H.P."/>
            <person name="Cantor M.N."/>
            <person name="Hua S.X."/>
        </authorList>
    </citation>
    <scope>NUCLEOTIDE SEQUENCE [LARGE SCALE GENOMIC DNA]</scope>
    <source>
        <strain evidence="2 3">Ve08.2h10</strain>
    </source>
</reference>
<dbReference type="AlphaFoldDB" id="A0A0D0DIJ7"/>
<evidence type="ECO:0008006" key="4">
    <source>
        <dbReference type="Google" id="ProtNLM"/>
    </source>
</evidence>
<gene>
    <name evidence="2" type="ORF">PAXRUDRAFT_834818</name>
</gene>
<feature type="compositionally biased region" description="Polar residues" evidence="1">
    <location>
        <begin position="25"/>
        <end position="41"/>
    </location>
</feature>
<evidence type="ECO:0000313" key="3">
    <source>
        <dbReference type="Proteomes" id="UP000054538"/>
    </source>
</evidence>
<evidence type="ECO:0000313" key="2">
    <source>
        <dbReference type="EMBL" id="KIK77895.1"/>
    </source>
</evidence>
<organism evidence="2 3">
    <name type="scientific">Paxillus rubicundulus Ve08.2h10</name>
    <dbReference type="NCBI Taxonomy" id="930991"/>
    <lineage>
        <taxon>Eukaryota</taxon>
        <taxon>Fungi</taxon>
        <taxon>Dikarya</taxon>
        <taxon>Basidiomycota</taxon>
        <taxon>Agaricomycotina</taxon>
        <taxon>Agaricomycetes</taxon>
        <taxon>Agaricomycetidae</taxon>
        <taxon>Boletales</taxon>
        <taxon>Paxilineae</taxon>
        <taxon>Paxillaceae</taxon>
        <taxon>Paxillus</taxon>
    </lineage>
</organism>